<reference evidence="2" key="1">
    <citation type="submission" date="2016-02" db="EMBL/GenBank/DDBJ databases">
        <authorList>
            <person name="Wen L."/>
            <person name="He K."/>
            <person name="Yang H."/>
        </authorList>
    </citation>
    <scope>NUCLEOTIDE SEQUENCE [LARGE SCALE GENOMIC DNA]</scope>
</reference>
<dbReference type="Proteomes" id="UP000204546">
    <property type="component" value="Segment"/>
</dbReference>
<proteinExistence type="predicted"/>
<accession>A0A127AVF3</accession>
<sequence length="77" mass="8262">MTPRQGAALAKLEARTGSTATSARYNSAGNVSLSWTDDRGSWRVLVCPRGFVWSTQRRHDGGHFTIAAAEDCLPAGL</sequence>
<organism evidence="1 2">
    <name type="scientific">Arthrobacter phage BarretLemon</name>
    <dbReference type="NCBI Taxonomy" id="1796994"/>
    <lineage>
        <taxon>Viruses</taxon>
        <taxon>Duplodnaviria</taxon>
        <taxon>Heunggongvirae</taxon>
        <taxon>Uroviricota</taxon>
        <taxon>Caudoviricetes</taxon>
        <taxon>Berryhillviridae</taxon>
        <taxon>Marthavirus</taxon>
        <taxon>Marthavirus barretlemon</taxon>
    </lineage>
</organism>
<dbReference type="KEGG" id="vg:29125719"/>
<gene>
    <name evidence="1" type="primary">79</name>
    <name evidence="1" type="ORF">BARRETLEMON_79</name>
</gene>
<evidence type="ECO:0000313" key="2">
    <source>
        <dbReference type="Proteomes" id="UP000204546"/>
    </source>
</evidence>
<protein>
    <submittedName>
        <fullName evidence="1">Uncharacterized protein</fullName>
    </submittedName>
</protein>
<name>A0A127AVF3_9CAUD</name>
<dbReference type="EMBL" id="KU647629">
    <property type="protein sequence ID" value="AMM44541.1"/>
    <property type="molecule type" value="Genomic_DNA"/>
</dbReference>
<keyword evidence="2" id="KW-1185">Reference proteome</keyword>
<dbReference type="RefSeq" id="YP_009303148.1">
    <property type="nucleotide sequence ID" value="NC_031252.1"/>
</dbReference>
<evidence type="ECO:0000313" key="1">
    <source>
        <dbReference type="EMBL" id="AMM44541.1"/>
    </source>
</evidence>
<dbReference type="GeneID" id="29125719"/>